<feature type="transmembrane region" description="Helical" evidence="3">
    <location>
        <begin position="200"/>
        <end position="222"/>
    </location>
</feature>
<evidence type="ECO:0000313" key="4">
    <source>
        <dbReference type="EMBL" id="MEP1060005.1"/>
    </source>
</evidence>
<organism evidence="4 5">
    <name type="scientific">Stenomitos frigidus AS-A4</name>
    <dbReference type="NCBI Taxonomy" id="2933935"/>
    <lineage>
        <taxon>Bacteria</taxon>
        <taxon>Bacillati</taxon>
        <taxon>Cyanobacteriota</taxon>
        <taxon>Cyanophyceae</taxon>
        <taxon>Leptolyngbyales</taxon>
        <taxon>Leptolyngbyaceae</taxon>
        <taxon>Stenomitos</taxon>
    </lineage>
</organism>
<reference evidence="4 5" key="1">
    <citation type="submission" date="2022-04" db="EMBL/GenBank/DDBJ databases">
        <title>Positive selection, recombination, and allopatry shape intraspecific diversity of widespread and dominant cyanobacteria.</title>
        <authorList>
            <person name="Wei J."/>
            <person name="Shu W."/>
            <person name="Hu C."/>
        </authorList>
    </citation>
    <scope>NUCLEOTIDE SEQUENCE [LARGE SCALE GENOMIC DNA]</scope>
    <source>
        <strain evidence="4 5">AS-A4</strain>
    </source>
</reference>
<keyword evidence="1" id="KW-0175">Coiled coil</keyword>
<comment type="caution">
    <text evidence="4">The sequence shown here is derived from an EMBL/GenBank/DDBJ whole genome shotgun (WGS) entry which is preliminary data.</text>
</comment>
<keyword evidence="5" id="KW-1185">Reference proteome</keyword>
<evidence type="ECO:0000256" key="3">
    <source>
        <dbReference type="SAM" id="Phobius"/>
    </source>
</evidence>
<keyword evidence="3" id="KW-0812">Transmembrane</keyword>
<dbReference type="RefSeq" id="WP_190447003.1">
    <property type="nucleotide sequence ID" value="NZ_JAMPLM010000014.1"/>
</dbReference>
<name>A0ABV0KLF4_9CYAN</name>
<dbReference type="EMBL" id="JAMPLM010000014">
    <property type="protein sequence ID" value="MEP1060005.1"/>
    <property type="molecule type" value="Genomic_DNA"/>
</dbReference>
<accession>A0ABV0KLF4</accession>
<feature type="region of interest" description="Disordered" evidence="2">
    <location>
        <begin position="144"/>
        <end position="167"/>
    </location>
</feature>
<proteinExistence type="predicted"/>
<dbReference type="Proteomes" id="UP001476950">
    <property type="component" value="Unassembled WGS sequence"/>
</dbReference>
<feature type="coiled-coil region" evidence="1">
    <location>
        <begin position="366"/>
        <end position="393"/>
    </location>
</feature>
<evidence type="ECO:0000313" key="5">
    <source>
        <dbReference type="Proteomes" id="UP001476950"/>
    </source>
</evidence>
<evidence type="ECO:0000256" key="1">
    <source>
        <dbReference type="SAM" id="Coils"/>
    </source>
</evidence>
<keyword evidence="3" id="KW-0472">Membrane</keyword>
<gene>
    <name evidence="4" type="ORF">NDI38_16330</name>
</gene>
<protein>
    <submittedName>
        <fullName evidence="4">Uncharacterized protein</fullName>
    </submittedName>
</protein>
<keyword evidence="3" id="KW-1133">Transmembrane helix</keyword>
<sequence length="625" mass="68239">MLETDSSPSSMDAISQQQCLQQLAQQLQALLRSHPHAFLMQIQCVVKQGHLMVLGQHPSEDTPDSQAIFGTLEQAIPTMLPTFQEYLGLSTDAPPQAKLYLRALGQRQPYAAHTFPLPSIAKPFEPLTETTNADWMLDRDESTANKNELHDREVSHDHDGGSSDDIHAATPLETETADLAHLNPDLTPIAHPTQAERSSLLPWIIAGIGVSIIGFAGGLWFMSRPCMAGACEPLQTAQTLNQQSLQTLQTAKTQQDLQRAQQQLADSKRQLQGIPKWSRYYNEAQALQQAAQTQAQTLDLALGAESKANTAIQKSQALPQSTADLRATQGLWREAIAQLQTIPQSNPLYTYAQARSTAYAANLAAIGKLSITEQQAQKKLEAAKETAKIAAARQGIAQTSENWQLAQVTWQVAINTLRQISSSTTSYAEAQRLLSDYQPKLAAARDRATREQLAQKAFNQAIGLAQRAEAAQTRNQWSQAVANWRDALTNIKQVPDNTAYAELAQPLVASYSTAAQQAEAQLQVAAARQRTRDDLNRICTGSPRMCTYAIDNDVIRVQFTSAYERKLRTAFIIGQSGDRGTLGGAVNHIETLQTALQAITDNAGLPLEVYSADGSELIGSFNPKG</sequence>
<evidence type="ECO:0000256" key="2">
    <source>
        <dbReference type="SAM" id="MobiDB-lite"/>
    </source>
</evidence>